<dbReference type="RefSeq" id="WP_084604686.1">
    <property type="nucleotide sequence ID" value="NZ_FQWM01000001.1"/>
</dbReference>
<dbReference type="GO" id="GO:0016787">
    <property type="term" value="F:hydrolase activity"/>
    <property type="evidence" value="ECO:0007669"/>
    <property type="project" value="UniProtKB-KW"/>
</dbReference>
<dbReference type="Gene3D" id="3.90.79.10">
    <property type="entry name" value="Nucleoside Triphosphate Pyrophosphohydrolase"/>
    <property type="match status" value="1"/>
</dbReference>
<keyword evidence="2" id="KW-0378">Hydrolase</keyword>
<dbReference type="PANTHER" id="PTHR43046">
    <property type="entry name" value="GDP-MANNOSE MANNOSYL HYDROLASE"/>
    <property type="match status" value="1"/>
</dbReference>
<dbReference type="SUPFAM" id="SSF55811">
    <property type="entry name" value="Nudix"/>
    <property type="match status" value="1"/>
</dbReference>
<keyword evidence="5" id="KW-1185">Reference proteome</keyword>
<dbReference type="EMBL" id="FQWM01000001">
    <property type="protein sequence ID" value="SHG48981.1"/>
    <property type="molecule type" value="Genomic_DNA"/>
</dbReference>
<evidence type="ECO:0000256" key="2">
    <source>
        <dbReference type="ARBA" id="ARBA00022801"/>
    </source>
</evidence>
<gene>
    <name evidence="4" type="ORF">SAMN04488044_0896</name>
</gene>
<reference evidence="5" key="1">
    <citation type="submission" date="2016-11" db="EMBL/GenBank/DDBJ databases">
        <authorList>
            <person name="Varghese N."/>
            <person name="Submissions S."/>
        </authorList>
    </citation>
    <scope>NUCLEOTIDE SEQUENCE [LARGE SCALE GENOMIC DNA]</scope>
    <source>
        <strain evidence="5">DSM 28223</strain>
    </source>
</reference>
<dbReference type="STRING" id="870908.SAMN04488044_0896"/>
<dbReference type="InterPro" id="IPR000086">
    <property type="entry name" value="NUDIX_hydrolase_dom"/>
</dbReference>
<sequence>MHFSESYLGRLRAKVGSQTLLAIGARVLIENNEGKFLIIRRTDSGDWGLPGGSMEVGESLLDVVHREAWEEARAKLRDTTAFGLSSDPISERHTYPNGDIVQNISLLAHGYLVNADYAPDFSEVSEIRFARFDEICRKEFVQTEYPTFFHWKAYRDTGVFQFV</sequence>
<dbReference type="PROSITE" id="PS51462">
    <property type="entry name" value="NUDIX"/>
    <property type="match status" value="1"/>
</dbReference>
<dbReference type="InterPro" id="IPR015797">
    <property type="entry name" value="NUDIX_hydrolase-like_dom_sf"/>
</dbReference>
<name>A0A1M5K8E4_9RHOB</name>
<organism evidence="4 5">
    <name type="scientific">Cognatishimia maritima</name>
    <dbReference type="NCBI Taxonomy" id="870908"/>
    <lineage>
        <taxon>Bacteria</taxon>
        <taxon>Pseudomonadati</taxon>
        <taxon>Pseudomonadota</taxon>
        <taxon>Alphaproteobacteria</taxon>
        <taxon>Rhodobacterales</taxon>
        <taxon>Paracoccaceae</taxon>
        <taxon>Cognatishimia</taxon>
    </lineage>
</organism>
<evidence type="ECO:0000313" key="4">
    <source>
        <dbReference type="EMBL" id="SHG48981.1"/>
    </source>
</evidence>
<evidence type="ECO:0000259" key="3">
    <source>
        <dbReference type="PROSITE" id="PS51462"/>
    </source>
</evidence>
<dbReference type="AlphaFoldDB" id="A0A1M5K8E4"/>
<comment type="cofactor">
    <cofactor evidence="1">
        <name>Mg(2+)</name>
        <dbReference type="ChEBI" id="CHEBI:18420"/>
    </cofactor>
</comment>
<dbReference type="Proteomes" id="UP000184211">
    <property type="component" value="Unassembled WGS sequence"/>
</dbReference>
<evidence type="ECO:0000256" key="1">
    <source>
        <dbReference type="ARBA" id="ARBA00001946"/>
    </source>
</evidence>
<dbReference type="Pfam" id="PF00293">
    <property type="entry name" value="NUDIX"/>
    <property type="match status" value="1"/>
</dbReference>
<dbReference type="PANTHER" id="PTHR43046:SF2">
    <property type="entry name" value="8-OXO-DGTP DIPHOSPHATASE-RELATED"/>
    <property type="match status" value="1"/>
</dbReference>
<dbReference type="OrthoDB" id="9761969at2"/>
<accession>A0A1M5K8E4</accession>
<protein>
    <submittedName>
        <fullName evidence="4">NUDIX domain-containing protein</fullName>
    </submittedName>
</protein>
<proteinExistence type="predicted"/>
<feature type="domain" description="Nudix hydrolase" evidence="3">
    <location>
        <begin position="18"/>
        <end position="154"/>
    </location>
</feature>
<evidence type="ECO:0000313" key="5">
    <source>
        <dbReference type="Proteomes" id="UP000184211"/>
    </source>
</evidence>